<evidence type="ECO:0000313" key="1">
    <source>
        <dbReference type="EMBL" id="KIJ09385.1"/>
    </source>
</evidence>
<protein>
    <submittedName>
        <fullName evidence="1">Uncharacterized protein</fullName>
    </submittedName>
</protein>
<feature type="non-terminal residue" evidence="1">
    <location>
        <position position="1"/>
    </location>
</feature>
<dbReference type="AlphaFoldDB" id="A0A0C9T0Y2"/>
<name>A0A0C9T0Y2_PAXIN</name>
<gene>
    <name evidence="1" type="ORF">PAXINDRAFT_35096</name>
</gene>
<sequence>YVINDSHKLFEESVLVPLTTNPKVNLVSWYNKHVERAFEFLAHKLVANDREVNTLRWLFRAP</sequence>
<dbReference type="Proteomes" id="UP000053647">
    <property type="component" value="Unassembled WGS sequence"/>
</dbReference>
<dbReference type="HOGENOM" id="CLU_2910390_0_0_1"/>
<feature type="non-terminal residue" evidence="1">
    <location>
        <position position="62"/>
    </location>
</feature>
<keyword evidence="2" id="KW-1185">Reference proteome</keyword>
<organism evidence="1 2">
    <name type="scientific">Paxillus involutus ATCC 200175</name>
    <dbReference type="NCBI Taxonomy" id="664439"/>
    <lineage>
        <taxon>Eukaryota</taxon>
        <taxon>Fungi</taxon>
        <taxon>Dikarya</taxon>
        <taxon>Basidiomycota</taxon>
        <taxon>Agaricomycotina</taxon>
        <taxon>Agaricomycetes</taxon>
        <taxon>Agaricomycetidae</taxon>
        <taxon>Boletales</taxon>
        <taxon>Paxilineae</taxon>
        <taxon>Paxillaceae</taxon>
        <taxon>Paxillus</taxon>
    </lineage>
</organism>
<reference evidence="2" key="2">
    <citation type="submission" date="2015-01" db="EMBL/GenBank/DDBJ databases">
        <title>Evolutionary Origins and Diversification of the Mycorrhizal Mutualists.</title>
        <authorList>
            <consortium name="DOE Joint Genome Institute"/>
            <consortium name="Mycorrhizal Genomics Consortium"/>
            <person name="Kohler A."/>
            <person name="Kuo A."/>
            <person name="Nagy L.G."/>
            <person name="Floudas D."/>
            <person name="Copeland A."/>
            <person name="Barry K.W."/>
            <person name="Cichocki N."/>
            <person name="Veneault-Fourrey C."/>
            <person name="LaButti K."/>
            <person name="Lindquist E.A."/>
            <person name="Lipzen A."/>
            <person name="Lundell T."/>
            <person name="Morin E."/>
            <person name="Murat C."/>
            <person name="Riley R."/>
            <person name="Ohm R."/>
            <person name="Sun H."/>
            <person name="Tunlid A."/>
            <person name="Henrissat B."/>
            <person name="Grigoriev I.V."/>
            <person name="Hibbett D.S."/>
            <person name="Martin F."/>
        </authorList>
    </citation>
    <scope>NUCLEOTIDE SEQUENCE [LARGE SCALE GENOMIC DNA]</scope>
    <source>
        <strain evidence="2">ATCC 200175</strain>
    </source>
</reference>
<evidence type="ECO:0000313" key="2">
    <source>
        <dbReference type="Proteomes" id="UP000053647"/>
    </source>
</evidence>
<reference evidence="1 2" key="1">
    <citation type="submission" date="2014-06" db="EMBL/GenBank/DDBJ databases">
        <authorList>
            <consortium name="DOE Joint Genome Institute"/>
            <person name="Kuo A."/>
            <person name="Kohler A."/>
            <person name="Nagy L.G."/>
            <person name="Floudas D."/>
            <person name="Copeland A."/>
            <person name="Barry K.W."/>
            <person name="Cichocki N."/>
            <person name="Veneault-Fourrey C."/>
            <person name="LaButti K."/>
            <person name="Lindquist E.A."/>
            <person name="Lipzen A."/>
            <person name="Lundell T."/>
            <person name="Morin E."/>
            <person name="Murat C."/>
            <person name="Sun H."/>
            <person name="Tunlid A."/>
            <person name="Henrissat B."/>
            <person name="Grigoriev I.V."/>
            <person name="Hibbett D.S."/>
            <person name="Martin F."/>
            <person name="Nordberg H.P."/>
            <person name="Cantor M.N."/>
            <person name="Hua S.X."/>
        </authorList>
    </citation>
    <scope>NUCLEOTIDE SEQUENCE [LARGE SCALE GENOMIC DNA]</scope>
    <source>
        <strain evidence="1 2">ATCC 200175</strain>
    </source>
</reference>
<proteinExistence type="predicted"/>
<accession>A0A0C9T0Y2</accession>
<dbReference type="EMBL" id="KN819468">
    <property type="protein sequence ID" value="KIJ09385.1"/>
    <property type="molecule type" value="Genomic_DNA"/>
</dbReference>